<proteinExistence type="predicted"/>
<organism evidence="1">
    <name type="scientific">Leptospira ellisii</name>
    <dbReference type="NCBI Taxonomy" id="2023197"/>
    <lineage>
        <taxon>Bacteria</taxon>
        <taxon>Pseudomonadati</taxon>
        <taxon>Spirochaetota</taxon>
        <taxon>Spirochaetia</taxon>
        <taxon>Leptospirales</taxon>
        <taxon>Leptospiraceae</taxon>
        <taxon>Leptospira</taxon>
    </lineage>
</organism>
<sequence length="60" mass="7220">MATRMTKIIFLFFFQVPVCKWIKSRGARPGIVRSWDKIKSFCRNEIRWEKLPTSDSRIRS</sequence>
<dbReference type="EMBL" id="NPEF01000010">
    <property type="protein sequence ID" value="PJZ94603.1"/>
    <property type="molecule type" value="Genomic_DNA"/>
</dbReference>
<comment type="caution">
    <text evidence="1">The sequence shown here is derived from an EMBL/GenBank/DDBJ whole genome shotgun (WGS) entry which is preliminary data.</text>
</comment>
<name>A0A2N0BDI3_9LEPT</name>
<dbReference type="OrthoDB" id="335206at2"/>
<protein>
    <submittedName>
        <fullName evidence="1">Uncharacterized protein</fullName>
    </submittedName>
</protein>
<gene>
    <name evidence="1" type="ORF">CH379_01785</name>
</gene>
<evidence type="ECO:0000313" key="1">
    <source>
        <dbReference type="EMBL" id="PJZ94603.1"/>
    </source>
</evidence>
<reference evidence="1" key="1">
    <citation type="submission" date="2017-07" db="EMBL/GenBank/DDBJ databases">
        <title>Leptospira spp. isolated from tropical soils.</title>
        <authorList>
            <person name="Thibeaux R."/>
            <person name="Iraola G."/>
            <person name="Ferres I."/>
            <person name="Bierque E."/>
            <person name="Girault D."/>
            <person name="Soupe-Gilbert M.-E."/>
            <person name="Picardeau M."/>
            <person name="Goarant C."/>
        </authorList>
    </citation>
    <scope>NUCLEOTIDE SEQUENCE [LARGE SCALE GENOMIC DNA]</scope>
    <source>
        <strain evidence="1">ATI7-C-A5</strain>
    </source>
</reference>
<accession>A0A2N0BJX9</accession>
<dbReference type="AlphaFoldDB" id="A0A2N0BDI3"/>
<accession>A0A2N0BDI3</accession>